<gene>
    <name evidence="1" type="ORF">SAMN05444170_3980</name>
</gene>
<organism evidence="1 2">
    <name type="scientific">Bradyrhizobium erythrophlei</name>
    <dbReference type="NCBI Taxonomy" id="1437360"/>
    <lineage>
        <taxon>Bacteria</taxon>
        <taxon>Pseudomonadati</taxon>
        <taxon>Pseudomonadota</taxon>
        <taxon>Alphaproteobacteria</taxon>
        <taxon>Hyphomicrobiales</taxon>
        <taxon>Nitrobacteraceae</taxon>
        <taxon>Bradyrhizobium</taxon>
    </lineage>
</organism>
<dbReference type="SUPFAM" id="SSF102198">
    <property type="entry name" value="Putative cyclase"/>
    <property type="match status" value="1"/>
</dbReference>
<name>A0A1M7U8P7_9BRAD</name>
<evidence type="ECO:0000313" key="1">
    <source>
        <dbReference type="EMBL" id="SHN79295.1"/>
    </source>
</evidence>
<dbReference type="AlphaFoldDB" id="A0A1M7U8P7"/>
<dbReference type="PANTHER" id="PTHR31118">
    <property type="entry name" value="CYCLASE-LIKE PROTEIN 2"/>
    <property type="match status" value="1"/>
</dbReference>
<dbReference type="InterPro" id="IPR037175">
    <property type="entry name" value="KFase_sf"/>
</dbReference>
<dbReference type="Gene3D" id="3.50.30.50">
    <property type="entry name" value="Putative cyclase"/>
    <property type="match status" value="1"/>
</dbReference>
<dbReference type="PANTHER" id="PTHR31118:SF12">
    <property type="entry name" value="CYCLASE-LIKE PROTEIN 2"/>
    <property type="match status" value="1"/>
</dbReference>
<dbReference type="GO" id="GO:0019441">
    <property type="term" value="P:L-tryptophan catabolic process to kynurenine"/>
    <property type="evidence" value="ECO:0007669"/>
    <property type="project" value="InterPro"/>
</dbReference>
<dbReference type="EMBL" id="LT670849">
    <property type="protein sequence ID" value="SHN79295.1"/>
    <property type="molecule type" value="Genomic_DNA"/>
</dbReference>
<accession>A0A1M7U8P7</accession>
<sequence>MAEKQSSVLTQLVEELNAKRIRVVDLTTTLGPETPVIDLPPIFAPSPGLTLTEISRYDSRGPAWYWNVLNLGEHTGTHFDAPVHWITGKDLPENATDTIQPRKFVGPACVIDVTADVKANPDFLLTPDRVQAWESTHGRIPAGSWVLLRTGWSARTKREDFLNVRDDGPHSPGFAKACSEFLAHQRDVLGVGVETIGTDAGQAGTFDPPFPNHGTMHGAGKFGITSLINLDQLPPTGAVIIAAPLKIADGSGSPLRVIALAPA</sequence>
<reference evidence="2" key="1">
    <citation type="submission" date="2016-11" db="EMBL/GenBank/DDBJ databases">
        <authorList>
            <person name="Varghese N."/>
            <person name="Submissions S."/>
        </authorList>
    </citation>
    <scope>NUCLEOTIDE SEQUENCE [LARGE SCALE GENOMIC DNA]</scope>
    <source>
        <strain evidence="2">GAS401</strain>
    </source>
</reference>
<evidence type="ECO:0000313" key="2">
    <source>
        <dbReference type="Proteomes" id="UP000184096"/>
    </source>
</evidence>
<dbReference type="RefSeq" id="WP_072820287.1">
    <property type="nucleotide sequence ID" value="NZ_LT670849.1"/>
</dbReference>
<dbReference type="Pfam" id="PF04199">
    <property type="entry name" value="Cyclase"/>
    <property type="match status" value="1"/>
</dbReference>
<dbReference type="GO" id="GO:0004061">
    <property type="term" value="F:arylformamidase activity"/>
    <property type="evidence" value="ECO:0007669"/>
    <property type="project" value="InterPro"/>
</dbReference>
<dbReference type="InterPro" id="IPR007325">
    <property type="entry name" value="KFase/CYL"/>
</dbReference>
<protein>
    <submittedName>
        <fullName evidence="1">Kynurenine formamidase</fullName>
    </submittedName>
</protein>
<dbReference type="OrthoDB" id="9777007at2"/>
<keyword evidence="2" id="KW-1185">Reference proteome</keyword>
<proteinExistence type="predicted"/>
<dbReference type="Proteomes" id="UP000184096">
    <property type="component" value="Chromosome I"/>
</dbReference>